<comment type="function">
    <text evidence="2 4">Binds together with bS18 to 16S ribosomal RNA.</text>
</comment>
<comment type="similarity">
    <text evidence="1 4">Belongs to the bacterial ribosomal protein bS6 family.</text>
</comment>
<evidence type="ECO:0000256" key="4">
    <source>
        <dbReference type="HAMAP-Rule" id="MF_00360"/>
    </source>
</evidence>
<evidence type="ECO:0000313" key="6">
    <source>
        <dbReference type="EMBL" id="CAA9478085.1"/>
    </source>
</evidence>
<proteinExistence type="inferred from homology"/>
<keyword evidence="4" id="KW-0689">Ribosomal protein</keyword>
<dbReference type="InterPro" id="IPR020814">
    <property type="entry name" value="Ribosomal_S6_plastid/chlpt"/>
</dbReference>
<dbReference type="Pfam" id="PF01250">
    <property type="entry name" value="Ribosomal_S6"/>
    <property type="match status" value="1"/>
</dbReference>
<dbReference type="InterPro" id="IPR035980">
    <property type="entry name" value="Ribosomal_bS6_sf"/>
</dbReference>
<dbReference type="Gene3D" id="3.30.70.60">
    <property type="match status" value="1"/>
</dbReference>
<organism evidence="6">
    <name type="scientific">uncultured Solirubrobacteraceae bacterium</name>
    <dbReference type="NCBI Taxonomy" id="1162706"/>
    <lineage>
        <taxon>Bacteria</taxon>
        <taxon>Bacillati</taxon>
        <taxon>Actinomycetota</taxon>
        <taxon>Thermoleophilia</taxon>
        <taxon>Solirubrobacterales</taxon>
        <taxon>Solirubrobacteraceae</taxon>
        <taxon>environmental samples</taxon>
    </lineage>
</organism>
<dbReference type="PANTHER" id="PTHR21011:SF1">
    <property type="entry name" value="SMALL RIBOSOMAL SUBUNIT PROTEIN BS6M"/>
    <property type="match status" value="1"/>
</dbReference>
<dbReference type="PANTHER" id="PTHR21011">
    <property type="entry name" value="MITOCHONDRIAL 28S RIBOSOMAL PROTEIN S6"/>
    <property type="match status" value="1"/>
</dbReference>
<dbReference type="GO" id="GO:0006412">
    <property type="term" value="P:translation"/>
    <property type="evidence" value="ECO:0007669"/>
    <property type="project" value="UniProtKB-UniRule"/>
</dbReference>
<dbReference type="CDD" id="cd00473">
    <property type="entry name" value="bS6"/>
    <property type="match status" value="1"/>
</dbReference>
<accession>A0A6J4RNB8</accession>
<feature type="region of interest" description="Disordered" evidence="5">
    <location>
        <begin position="97"/>
        <end position="128"/>
    </location>
</feature>
<evidence type="ECO:0000256" key="5">
    <source>
        <dbReference type="SAM" id="MobiDB-lite"/>
    </source>
</evidence>
<dbReference type="InterPro" id="IPR000529">
    <property type="entry name" value="Ribosomal_bS6"/>
</dbReference>
<dbReference type="GO" id="GO:0070181">
    <property type="term" value="F:small ribosomal subunit rRNA binding"/>
    <property type="evidence" value="ECO:0007669"/>
    <property type="project" value="TreeGrafter"/>
</dbReference>
<keyword evidence="4" id="KW-0694">RNA-binding</keyword>
<evidence type="ECO:0000256" key="2">
    <source>
        <dbReference type="ARBA" id="ARBA00035104"/>
    </source>
</evidence>
<name>A0A6J4RNB8_9ACTN</name>
<keyword evidence="4" id="KW-0699">rRNA-binding</keyword>
<gene>
    <name evidence="4" type="primary">rpsF</name>
    <name evidence="6" type="ORF">AVDCRST_MAG85-480</name>
</gene>
<keyword evidence="4" id="KW-0687">Ribonucleoprotein</keyword>
<dbReference type="InterPro" id="IPR014717">
    <property type="entry name" value="Transl_elong_EF1B/ribsomal_bS6"/>
</dbReference>
<dbReference type="GO" id="GO:0005840">
    <property type="term" value="C:ribosome"/>
    <property type="evidence" value="ECO:0007669"/>
    <property type="project" value="UniProtKB-KW"/>
</dbReference>
<dbReference type="GO" id="GO:0003735">
    <property type="term" value="F:structural constituent of ribosome"/>
    <property type="evidence" value="ECO:0007669"/>
    <property type="project" value="InterPro"/>
</dbReference>
<reference evidence="6" key="1">
    <citation type="submission" date="2020-02" db="EMBL/GenBank/DDBJ databases">
        <authorList>
            <person name="Meier V. D."/>
        </authorList>
    </citation>
    <scope>NUCLEOTIDE SEQUENCE</scope>
    <source>
        <strain evidence="6">AVDCRST_MAG85</strain>
    </source>
</reference>
<evidence type="ECO:0000256" key="1">
    <source>
        <dbReference type="ARBA" id="ARBA00009512"/>
    </source>
</evidence>
<dbReference type="SUPFAM" id="SSF54995">
    <property type="entry name" value="Ribosomal protein S6"/>
    <property type="match status" value="1"/>
</dbReference>
<sequence>MAKPAPIYDLNVLLDVELPEETRESMLADIEAMIAEPGSIVSTHDWGRRKMAYEIDKKDEAEYHLIQFHGPRELLERLDRTLRITDGVLRYRIIKLAPGTPDPPDLRGGTSAPAAGVSASPSDDDDER</sequence>
<protein>
    <recommendedName>
        <fullName evidence="3 4">Small ribosomal subunit protein bS6</fullName>
    </recommendedName>
</protein>
<dbReference type="AlphaFoldDB" id="A0A6J4RNB8"/>
<evidence type="ECO:0000256" key="3">
    <source>
        <dbReference type="ARBA" id="ARBA00035294"/>
    </source>
</evidence>
<dbReference type="GO" id="GO:0005737">
    <property type="term" value="C:cytoplasm"/>
    <property type="evidence" value="ECO:0007669"/>
    <property type="project" value="UniProtKB-ARBA"/>
</dbReference>
<dbReference type="GO" id="GO:1990904">
    <property type="term" value="C:ribonucleoprotein complex"/>
    <property type="evidence" value="ECO:0007669"/>
    <property type="project" value="UniProtKB-KW"/>
</dbReference>
<dbReference type="EMBL" id="CADCVT010000052">
    <property type="protein sequence ID" value="CAA9478085.1"/>
    <property type="molecule type" value="Genomic_DNA"/>
</dbReference>
<dbReference type="HAMAP" id="MF_00360">
    <property type="entry name" value="Ribosomal_bS6"/>
    <property type="match status" value="1"/>
</dbReference>
<feature type="compositionally biased region" description="Low complexity" evidence="5">
    <location>
        <begin position="111"/>
        <end position="121"/>
    </location>
</feature>
<dbReference type="NCBIfam" id="TIGR00166">
    <property type="entry name" value="S6"/>
    <property type="match status" value="1"/>
</dbReference>